<name>A0A0F6TKM4_9CAUD</name>
<dbReference type="EMBL" id="KP869113">
    <property type="protein sequence ID" value="AKE47323.1"/>
    <property type="molecule type" value="Genomic_DNA"/>
</dbReference>
<organism evidence="1 2">
    <name type="scientific">Escherichia coli O157 typing phage 15</name>
    <dbReference type="NCBI Taxonomy" id="1508677"/>
    <lineage>
        <taxon>Viruses</taxon>
        <taxon>Duplodnaviria</taxon>
        <taxon>Heunggongvirae</taxon>
        <taxon>Uroviricota</taxon>
        <taxon>Caudoviricetes</taxon>
        <taxon>Andersonviridae</taxon>
        <taxon>Ounavirinae</taxon>
        <taxon>Felixounavirus</taxon>
        <taxon>Felixounavirus TP1</taxon>
    </lineage>
</organism>
<accession>A0A0F6TKM4</accession>
<proteinExistence type="predicted"/>
<dbReference type="Proteomes" id="UP000260627">
    <property type="component" value="Segment"/>
</dbReference>
<evidence type="ECO:0000313" key="2">
    <source>
        <dbReference type="Proteomes" id="UP000260627"/>
    </source>
</evidence>
<sequence length="55" mass="6369">MKPKQTMTDATFTVRSFERLHIKDAKDTPKCVVHFIKRFSDRSYMKSDTGESTNG</sequence>
<gene>
    <name evidence="1" type="ORF">ECTP15_02582</name>
</gene>
<protein>
    <submittedName>
        <fullName evidence="1">Uncharacterized protein</fullName>
    </submittedName>
</protein>
<evidence type="ECO:0000313" key="1">
    <source>
        <dbReference type="EMBL" id="AKE47323.1"/>
    </source>
</evidence>
<reference evidence="1 2" key="1">
    <citation type="journal article" date="2015" name="BMC Genomics">
        <title>Analysis of whole genome sequencing for the Escherichia coli O157:H7 typing phages.</title>
        <authorList>
            <person name="Cowley L.A."/>
            <person name="Beckett S.J."/>
            <person name="Chase-Topping M."/>
            <person name="Perry N."/>
            <person name="Dallman T.J."/>
            <person name="Gally D.L."/>
            <person name="Jenkins C."/>
        </authorList>
    </citation>
    <scope>NUCLEOTIDE SEQUENCE [LARGE SCALE GENOMIC DNA]</scope>
</reference>